<dbReference type="GeneID" id="115889724"/>
<feature type="compositionally biased region" description="Basic residues" evidence="1">
    <location>
        <begin position="155"/>
        <end position="164"/>
    </location>
</feature>
<evidence type="ECO:0000256" key="2">
    <source>
        <dbReference type="SAM" id="SignalP"/>
    </source>
</evidence>
<evidence type="ECO:0000313" key="4">
    <source>
        <dbReference type="RefSeq" id="XP_030765651.1"/>
    </source>
</evidence>
<organism evidence="3 4">
    <name type="scientific">Sitophilus oryzae</name>
    <name type="common">Rice weevil</name>
    <name type="synonym">Curculio oryzae</name>
    <dbReference type="NCBI Taxonomy" id="7048"/>
    <lineage>
        <taxon>Eukaryota</taxon>
        <taxon>Metazoa</taxon>
        <taxon>Ecdysozoa</taxon>
        <taxon>Arthropoda</taxon>
        <taxon>Hexapoda</taxon>
        <taxon>Insecta</taxon>
        <taxon>Pterygota</taxon>
        <taxon>Neoptera</taxon>
        <taxon>Endopterygota</taxon>
        <taxon>Coleoptera</taxon>
        <taxon>Polyphaga</taxon>
        <taxon>Cucujiformia</taxon>
        <taxon>Curculionidae</taxon>
        <taxon>Dryophthorinae</taxon>
        <taxon>Sitophilus</taxon>
    </lineage>
</organism>
<feature type="compositionally biased region" description="Basic and acidic residues" evidence="1">
    <location>
        <begin position="131"/>
        <end position="154"/>
    </location>
</feature>
<accession>A0A6J2YQV9</accession>
<feature type="compositionally biased region" description="Basic and acidic residues" evidence="1">
    <location>
        <begin position="182"/>
        <end position="203"/>
    </location>
</feature>
<name>A0A6J2YQV9_SITOR</name>
<dbReference type="InParanoid" id="A0A6J2YQV9"/>
<dbReference type="Proteomes" id="UP000504635">
    <property type="component" value="Unplaced"/>
</dbReference>
<keyword evidence="2" id="KW-0732">Signal</keyword>
<feature type="signal peptide" evidence="2">
    <location>
        <begin position="1"/>
        <end position="20"/>
    </location>
</feature>
<protein>
    <submittedName>
        <fullName evidence="4">Cylicin-1-like</fullName>
    </submittedName>
</protein>
<sequence length="293" mass="33585">MAKVLKRLFLGIALVNICTAFPLENGGNAPQGGKQKLNNGISENYENKSYTQDTKTEILLLDTPDRNTPKIEYSLNSPENIRDKRSSLTEDISDEYLERDGKKRKKDNSEESSPSEEDSSENKLKHKKDKRKPDKDTDQECSEDKPPKFSFRESRGKHKNKNKPPKGNQPCGDEEIDEGDFEERPTSNKKPSKDRNKYKPTKEEFDDNVENLPENDENVKVEFKEKHENAQSKFEKIEMGQPAPRKRRARSVLEPESTVDPNQPSIHQDPLPSSIVEISSEEPILYVTPQNEE</sequence>
<dbReference type="AlphaFoldDB" id="A0A6J2YQV9"/>
<proteinExistence type="predicted"/>
<keyword evidence="3" id="KW-1185">Reference proteome</keyword>
<feature type="region of interest" description="Disordered" evidence="1">
    <location>
        <begin position="66"/>
        <end position="272"/>
    </location>
</feature>
<feature type="compositionally biased region" description="Acidic residues" evidence="1">
    <location>
        <begin position="172"/>
        <end position="181"/>
    </location>
</feature>
<evidence type="ECO:0000256" key="1">
    <source>
        <dbReference type="SAM" id="MobiDB-lite"/>
    </source>
</evidence>
<dbReference type="KEGG" id="soy:115889724"/>
<dbReference type="RefSeq" id="XP_030765651.1">
    <property type="nucleotide sequence ID" value="XM_030909791.1"/>
</dbReference>
<reference evidence="4" key="1">
    <citation type="submission" date="2025-08" db="UniProtKB">
        <authorList>
            <consortium name="RefSeq"/>
        </authorList>
    </citation>
    <scope>IDENTIFICATION</scope>
    <source>
        <tissue evidence="4">Gonads</tissue>
    </source>
</reference>
<evidence type="ECO:0000313" key="3">
    <source>
        <dbReference type="Proteomes" id="UP000504635"/>
    </source>
</evidence>
<feature type="compositionally biased region" description="Basic and acidic residues" evidence="1">
    <location>
        <begin position="217"/>
        <end position="238"/>
    </location>
</feature>
<feature type="compositionally biased region" description="Acidic residues" evidence="1">
    <location>
        <begin position="204"/>
        <end position="216"/>
    </location>
</feature>
<gene>
    <name evidence="4" type="primary">LOC115889724</name>
</gene>
<feature type="chain" id="PRO_5026747652" evidence="2">
    <location>
        <begin position="21"/>
        <end position="293"/>
    </location>
</feature>